<feature type="domain" description="Epidermal growth factor receptor-like transmembrane-juxtamembrane segment" evidence="6">
    <location>
        <begin position="175"/>
        <end position="206"/>
    </location>
</feature>
<dbReference type="AlphaFoldDB" id="G4TMW8"/>
<feature type="compositionally biased region" description="Gly residues" evidence="4">
    <location>
        <begin position="140"/>
        <end position="149"/>
    </location>
</feature>
<protein>
    <recommendedName>
        <fullName evidence="6">Epidermal growth factor receptor-like transmembrane-juxtamembrane segment domain-containing protein</fullName>
    </recommendedName>
</protein>
<keyword evidence="1" id="KW-0597">Phosphoprotein</keyword>
<feature type="compositionally biased region" description="Basic and acidic residues" evidence="4">
    <location>
        <begin position="215"/>
        <end position="224"/>
    </location>
</feature>
<feature type="compositionally biased region" description="Basic and acidic residues" evidence="4">
    <location>
        <begin position="233"/>
        <end position="243"/>
    </location>
</feature>
<feature type="compositionally biased region" description="Polar residues" evidence="4">
    <location>
        <begin position="400"/>
        <end position="419"/>
    </location>
</feature>
<organism evidence="7 8">
    <name type="scientific">Serendipita indica (strain DSM 11827)</name>
    <name type="common">Root endophyte fungus</name>
    <name type="synonym">Piriformospora indica</name>
    <dbReference type="NCBI Taxonomy" id="1109443"/>
    <lineage>
        <taxon>Eukaryota</taxon>
        <taxon>Fungi</taxon>
        <taxon>Dikarya</taxon>
        <taxon>Basidiomycota</taxon>
        <taxon>Agaricomycotina</taxon>
        <taxon>Agaricomycetes</taxon>
        <taxon>Sebacinales</taxon>
        <taxon>Serendipitaceae</taxon>
        <taxon>Serendipita</taxon>
    </lineage>
</organism>
<keyword evidence="2" id="KW-0547">Nucleotide-binding</keyword>
<feature type="compositionally biased region" description="Low complexity" evidence="4">
    <location>
        <begin position="150"/>
        <end position="173"/>
    </location>
</feature>
<keyword evidence="5" id="KW-0812">Transmembrane</keyword>
<dbReference type="InterPro" id="IPR049328">
    <property type="entry name" value="TM_ErbB1"/>
</dbReference>
<dbReference type="Pfam" id="PF21314">
    <property type="entry name" value="TM_ErbB1"/>
    <property type="match status" value="1"/>
</dbReference>
<evidence type="ECO:0000313" key="8">
    <source>
        <dbReference type="Proteomes" id="UP000007148"/>
    </source>
</evidence>
<dbReference type="Gene3D" id="1.20.5.510">
    <property type="entry name" value="Single helix bin"/>
    <property type="match status" value="1"/>
</dbReference>
<feature type="region of interest" description="Disordered" evidence="4">
    <location>
        <begin position="119"/>
        <end position="173"/>
    </location>
</feature>
<dbReference type="Gene3D" id="2.60.120.260">
    <property type="entry name" value="Galactose-binding domain-like"/>
    <property type="match status" value="1"/>
</dbReference>
<feature type="compositionally biased region" description="Polar residues" evidence="4">
    <location>
        <begin position="119"/>
        <end position="134"/>
    </location>
</feature>
<evidence type="ECO:0000259" key="6">
    <source>
        <dbReference type="Pfam" id="PF21314"/>
    </source>
</evidence>
<feature type="compositionally biased region" description="Basic and acidic residues" evidence="4">
    <location>
        <begin position="484"/>
        <end position="496"/>
    </location>
</feature>
<dbReference type="HOGENOM" id="CLU_035929_0_0_1"/>
<feature type="compositionally biased region" description="Low complexity" evidence="4">
    <location>
        <begin position="371"/>
        <end position="386"/>
    </location>
</feature>
<proteinExistence type="predicted"/>
<feature type="compositionally biased region" description="Polar residues" evidence="4">
    <location>
        <begin position="427"/>
        <end position="451"/>
    </location>
</feature>
<dbReference type="InParanoid" id="G4TMW8"/>
<accession>G4TMW8</accession>
<feature type="region of interest" description="Disordered" evidence="4">
    <location>
        <begin position="291"/>
        <end position="335"/>
    </location>
</feature>
<evidence type="ECO:0000256" key="2">
    <source>
        <dbReference type="ARBA" id="ARBA00022741"/>
    </source>
</evidence>
<feature type="region of interest" description="Disordered" evidence="4">
    <location>
        <begin position="215"/>
        <end position="243"/>
    </location>
</feature>
<keyword evidence="5" id="KW-0472">Membrane</keyword>
<evidence type="ECO:0000256" key="1">
    <source>
        <dbReference type="ARBA" id="ARBA00022553"/>
    </source>
</evidence>
<keyword evidence="8" id="KW-1185">Reference proteome</keyword>
<evidence type="ECO:0000313" key="7">
    <source>
        <dbReference type="EMBL" id="CCA72661.1"/>
    </source>
</evidence>
<gene>
    <name evidence="7" type="ORF">PIIN_06598</name>
</gene>
<feature type="region of interest" description="Disordered" evidence="4">
    <location>
        <begin position="357"/>
        <end position="451"/>
    </location>
</feature>
<feature type="region of interest" description="Disordered" evidence="4">
    <location>
        <begin position="469"/>
        <end position="522"/>
    </location>
</feature>
<evidence type="ECO:0000256" key="3">
    <source>
        <dbReference type="ARBA" id="ARBA00022840"/>
    </source>
</evidence>
<dbReference type="Proteomes" id="UP000007148">
    <property type="component" value="Unassembled WGS sequence"/>
</dbReference>
<keyword evidence="3" id="KW-0067">ATP-binding</keyword>
<comment type="caution">
    <text evidence="7">The sequence shown here is derived from an EMBL/GenBank/DDBJ whole genome shotgun (WGS) entry which is preliminary data.</text>
</comment>
<feature type="transmembrane region" description="Helical" evidence="5">
    <location>
        <begin position="174"/>
        <end position="196"/>
    </location>
</feature>
<dbReference type="OrthoDB" id="3200442at2759"/>
<dbReference type="EMBL" id="CAFZ01000176">
    <property type="protein sequence ID" value="CCA72661.1"/>
    <property type="molecule type" value="Genomic_DNA"/>
</dbReference>
<dbReference type="GO" id="GO:0005524">
    <property type="term" value="F:ATP binding"/>
    <property type="evidence" value="ECO:0007669"/>
    <property type="project" value="UniProtKB-KW"/>
</dbReference>
<name>G4TMW8_SERID</name>
<keyword evidence="5" id="KW-1133">Transmembrane helix</keyword>
<evidence type="ECO:0000256" key="4">
    <source>
        <dbReference type="SAM" id="MobiDB-lite"/>
    </source>
</evidence>
<sequence>MSQNEFIDDANSSIIYAPSNVWDLNTNFASFGPRNGTIHSSAQENATATFRFKGTSIKVYGLLYPTGCNVSATLDGSSLGTYNLAVETSSLANVQAIFSKDGLDASKQHEIVLTKMANNPGWTSTVSGDPNSHLNLDGFEVGGSDGSNGGQTTPNGSTPPSTSSSSSSNPPTGAIAGGVVGGVLLLVALGLAFWFIRRRRRAKQREAELVLPSGEKIEPSKPDPEQMVIPNKLDGERRSPRGRDLDGLRKAGFDAGSPASIENHARTSLFELPGHRVVHLTSDVDVGASTAVDTASDRSRGRAPFIIPTGERRIDGAHRSGIGSAGDPSVPASVTTGTLMSQSVAPESINTFPLDHSSQVESLSGGGRADSSVLPLSSTLGPTPSSAQNDLSRKDGPRRQGTQQGPHQSDTKSPVPSGTGSIGATDASPTNFTVMTSGSSDRVTSTARSDATNTSALLQELAGLREQVRQLAQLHGRNGPYDQPHPDDPPPEYEGRDSDEETDLQSPLRQGVAPRPNPASNS</sequence>
<evidence type="ECO:0000256" key="5">
    <source>
        <dbReference type="SAM" id="Phobius"/>
    </source>
</evidence>
<reference evidence="7 8" key="1">
    <citation type="journal article" date="2011" name="PLoS Pathog.">
        <title>Endophytic Life Strategies Decoded by Genome and Transcriptome Analyses of the Mutualistic Root Symbiont Piriformospora indica.</title>
        <authorList>
            <person name="Zuccaro A."/>
            <person name="Lahrmann U."/>
            <person name="Guldener U."/>
            <person name="Langen G."/>
            <person name="Pfiffi S."/>
            <person name="Biedenkopf D."/>
            <person name="Wong P."/>
            <person name="Samans B."/>
            <person name="Grimm C."/>
            <person name="Basiewicz M."/>
            <person name="Murat C."/>
            <person name="Martin F."/>
            <person name="Kogel K.H."/>
        </authorList>
    </citation>
    <scope>NUCLEOTIDE SEQUENCE [LARGE SCALE GENOMIC DNA]</scope>
    <source>
        <strain evidence="7 8">DSM 11827</strain>
    </source>
</reference>